<dbReference type="PRINTS" id="PR00726">
    <property type="entry name" value="LEXASERPTASE"/>
</dbReference>
<dbReference type="GO" id="GO:0045892">
    <property type="term" value="P:negative regulation of DNA-templated transcription"/>
    <property type="evidence" value="ECO:0007669"/>
    <property type="project" value="UniProtKB-UniRule"/>
</dbReference>
<organism evidence="16 17">
    <name type="scientific">candidate division WWE3 bacterium RBG_19FT_COMBO_34_6</name>
    <dbReference type="NCBI Taxonomy" id="1802612"/>
    <lineage>
        <taxon>Bacteria</taxon>
        <taxon>Katanobacteria</taxon>
    </lineage>
</organism>
<comment type="function">
    <text evidence="12">Represses a number of genes involved in the response to DNA damage (SOS response), including recA and lexA. In the presence of single-stranded DNA, RecA interacts with LexA causing an autocatalytic cleavage which disrupts the DNA-binding part of LexA, leading to derepression of the SOS regulon and eventually DNA repair.</text>
</comment>
<evidence type="ECO:0000259" key="15">
    <source>
        <dbReference type="Pfam" id="PF01726"/>
    </source>
</evidence>
<dbReference type="SUPFAM" id="SSF46785">
    <property type="entry name" value="Winged helix' DNA-binding domain"/>
    <property type="match status" value="1"/>
</dbReference>
<accession>A0A1F4UKR4</accession>
<dbReference type="HAMAP" id="MF_00015">
    <property type="entry name" value="LexA"/>
    <property type="match status" value="1"/>
</dbReference>
<dbReference type="Pfam" id="PF00717">
    <property type="entry name" value="Peptidase_S24"/>
    <property type="match status" value="1"/>
</dbReference>
<evidence type="ECO:0000259" key="14">
    <source>
        <dbReference type="Pfam" id="PF00717"/>
    </source>
</evidence>
<keyword evidence="10 12" id="KW-0234">DNA repair</keyword>
<gene>
    <name evidence="12" type="primary">lexA</name>
    <name evidence="16" type="ORF">A2V49_01005</name>
</gene>
<sequence length="209" mass="23167">MSPITLYKKQKQILDYISQYIQMNGTSPTLQEIANAMGLSSLATVHEHLQALVKKGVIKRFEGAVRGIEVLHEAVNTSLSAIELPIIGYIAAGQPIDAIESPIDTIMVSTDLVSKTKRCYVLQVRGDSMIEEGIFDGDNVVIQSQNTANDGDIIVALLDNNFATLKKIFREKDGRIRLQPANKQMDPIYVNPLELKIQGKVTGIIRRYN</sequence>
<dbReference type="FunFam" id="2.10.109.10:FF:000001">
    <property type="entry name" value="LexA repressor"/>
    <property type="match status" value="1"/>
</dbReference>
<dbReference type="InterPro" id="IPR006197">
    <property type="entry name" value="Peptidase_S24_LexA"/>
</dbReference>
<dbReference type="EMBL" id="MEUV01000027">
    <property type="protein sequence ID" value="OGC45565.1"/>
    <property type="molecule type" value="Genomic_DNA"/>
</dbReference>
<comment type="similarity">
    <text evidence="1 12 13">Belongs to the peptidase S24 family.</text>
</comment>
<dbReference type="Gene3D" id="1.10.10.10">
    <property type="entry name" value="Winged helix-like DNA-binding domain superfamily/Winged helix DNA-binding domain"/>
    <property type="match status" value="1"/>
</dbReference>
<dbReference type="SUPFAM" id="SSF51306">
    <property type="entry name" value="LexA/Signal peptidase"/>
    <property type="match status" value="1"/>
</dbReference>
<protein>
    <recommendedName>
        <fullName evidence="12">LexA repressor</fullName>
        <ecNumber evidence="12">3.4.21.88</ecNumber>
    </recommendedName>
</protein>
<dbReference type="GO" id="GO:0006508">
    <property type="term" value="P:proteolysis"/>
    <property type="evidence" value="ECO:0007669"/>
    <property type="project" value="InterPro"/>
</dbReference>
<comment type="catalytic activity">
    <reaction evidence="12">
        <text>Hydrolysis of Ala-|-Gly bond in repressor LexA.</text>
        <dbReference type="EC" id="3.4.21.88"/>
    </reaction>
</comment>
<dbReference type="InterPro" id="IPR006199">
    <property type="entry name" value="LexA_DNA-bd_dom"/>
</dbReference>
<evidence type="ECO:0000256" key="6">
    <source>
        <dbReference type="ARBA" id="ARBA00022813"/>
    </source>
</evidence>
<reference evidence="16 17" key="1">
    <citation type="journal article" date="2016" name="Nat. Commun.">
        <title>Thousands of microbial genomes shed light on interconnected biogeochemical processes in an aquifer system.</title>
        <authorList>
            <person name="Anantharaman K."/>
            <person name="Brown C.T."/>
            <person name="Hug L.A."/>
            <person name="Sharon I."/>
            <person name="Castelle C.J."/>
            <person name="Probst A.J."/>
            <person name="Thomas B.C."/>
            <person name="Singh A."/>
            <person name="Wilkins M.J."/>
            <person name="Karaoz U."/>
            <person name="Brodie E.L."/>
            <person name="Williams K.H."/>
            <person name="Hubbard S.S."/>
            <person name="Banfield J.F."/>
        </authorList>
    </citation>
    <scope>NUCLEOTIDE SEQUENCE [LARGE SCALE GENOMIC DNA]</scope>
</reference>
<feature type="domain" description="LexA repressor DNA-binding" evidence="15">
    <location>
        <begin position="6"/>
        <end position="67"/>
    </location>
</feature>
<dbReference type="InterPro" id="IPR050077">
    <property type="entry name" value="LexA_repressor"/>
</dbReference>
<keyword evidence="9 12" id="KW-0804">Transcription</keyword>
<dbReference type="Pfam" id="PF01726">
    <property type="entry name" value="LexA_DNA_bind"/>
    <property type="match status" value="1"/>
</dbReference>
<dbReference type="PANTHER" id="PTHR33516:SF2">
    <property type="entry name" value="LEXA REPRESSOR-RELATED"/>
    <property type="match status" value="1"/>
</dbReference>
<dbReference type="InterPro" id="IPR015927">
    <property type="entry name" value="Peptidase_S24_S26A/B/C"/>
</dbReference>
<feature type="site" description="Cleavage; by autolysis" evidence="12">
    <location>
        <begin position="92"/>
        <end position="93"/>
    </location>
</feature>
<evidence type="ECO:0000256" key="3">
    <source>
        <dbReference type="ARBA" id="ARBA00022705"/>
    </source>
</evidence>
<evidence type="ECO:0000256" key="10">
    <source>
        <dbReference type="ARBA" id="ARBA00023204"/>
    </source>
</evidence>
<evidence type="ECO:0000256" key="1">
    <source>
        <dbReference type="ARBA" id="ARBA00007484"/>
    </source>
</evidence>
<evidence type="ECO:0000256" key="11">
    <source>
        <dbReference type="ARBA" id="ARBA00023236"/>
    </source>
</evidence>
<comment type="subunit">
    <text evidence="12">Homodimer.</text>
</comment>
<dbReference type="InterPro" id="IPR036390">
    <property type="entry name" value="WH_DNA-bd_sf"/>
</dbReference>
<dbReference type="InterPro" id="IPR039418">
    <property type="entry name" value="LexA-like"/>
</dbReference>
<dbReference type="Gene3D" id="2.10.109.10">
    <property type="entry name" value="Umud Fragment, subunit A"/>
    <property type="match status" value="1"/>
</dbReference>
<dbReference type="InterPro" id="IPR036388">
    <property type="entry name" value="WH-like_DNA-bd_sf"/>
</dbReference>
<keyword evidence="5 12" id="KW-0378">Hydrolase</keyword>
<dbReference type="InterPro" id="IPR006200">
    <property type="entry name" value="LexA"/>
</dbReference>
<dbReference type="GO" id="GO:0009432">
    <property type="term" value="P:SOS response"/>
    <property type="evidence" value="ECO:0007669"/>
    <property type="project" value="UniProtKB-UniRule"/>
</dbReference>
<keyword evidence="3 12" id="KW-0235">DNA replication</keyword>
<dbReference type="GO" id="GO:0004252">
    <property type="term" value="F:serine-type endopeptidase activity"/>
    <property type="evidence" value="ECO:0007669"/>
    <property type="project" value="UniProtKB-UniRule"/>
</dbReference>
<evidence type="ECO:0000313" key="16">
    <source>
        <dbReference type="EMBL" id="OGC45565.1"/>
    </source>
</evidence>
<evidence type="ECO:0000256" key="8">
    <source>
        <dbReference type="ARBA" id="ARBA00023125"/>
    </source>
</evidence>
<dbReference type="InterPro" id="IPR036286">
    <property type="entry name" value="LexA/Signal_pep-like_sf"/>
</dbReference>
<feature type="active site" description="For autocatalytic cleavage activity" evidence="12">
    <location>
        <position position="166"/>
    </location>
</feature>
<evidence type="ECO:0000313" key="17">
    <source>
        <dbReference type="Proteomes" id="UP000178615"/>
    </source>
</evidence>
<evidence type="ECO:0000256" key="7">
    <source>
        <dbReference type="ARBA" id="ARBA00023015"/>
    </source>
</evidence>
<evidence type="ECO:0000256" key="5">
    <source>
        <dbReference type="ARBA" id="ARBA00022801"/>
    </source>
</evidence>
<evidence type="ECO:0000256" key="13">
    <source>
        <dbReference type="RuleBase" id="RU003991"/>
    </source>
</evidence>
<feature type="domain" description="Peptidase S24/S26A/S26B/S26C" evidence="14">
    <location>
        <begin position="85"/>
        <end position="201"/>
    </location>
</feature>
<keyword evidence="4 12" id="KW-0227">DNA damage</keyword>
<feature type="active site" description="For autocatalytic cleavage activity" evidence="12">
    <location>
        <position position="128"/>
    </location>
</feature>
<dbReference type="PANTHER" id="PTHR33516">
    <property type="entry name" value="LEXA REPRESSOR"/>
    <property type="match status" value="1"/>
</dbReference>
<evidence type="ECO:0000256" key="12">
    <source>
        <dbReference type="HAMAP-Rule" id="MF_00015"/>
    </source>
</evidence>
<keyword evidence="8 12" id="KW-0238">DNA-binding</keyword>
<proteinExistence type="inferred from homology"/>
<dbReference type="EC" id="3.4.21.88" evidence="12"/>
<comment type="caution">
    <text evidence="16">The sequence shown here is derived from an EMBL/GenBank/DDBJ whole genome shotgun (WGS) entry which is preliminary data.</text>
</comment>
<keyword evidence="11 12" id="KW-0742">SOS response</keyword>
<name>A0A1F4UKR4_UNCKA</name>
<dbReference type="NCBIfam" id="TIGR00498">
    <property type="entry name" value="lexA"/>
    <property type="match status" value="1"/>
</dbReference>
<dbReference type="Proteomes" id="UP000178615">
    <property type="component" value="Unassembled WGS sequence"/>
</dbReference>
<keyword evidence="2 12" id="KW-0678">Repressor</keyword>
<evidence type="ECO:0000256" key="2">
    <source>
        <dbReference type="ARBA" id="ARBA00022491"/>
    </source>
</evidence>
<keyword evidence="6 12" id="KW-0068">Autocatalytic cleavage</keyword>
<dbReference type="GO" id="GO:0006260">
    <property type="term" value="P:DNA replication"/>
    <property type="evidence" value="ECO:0007669"/>
    <property type="project" value="UniProtKB-UniRule"/>
</dbReference>
<evidence type="ECO:0000256" key="4">
    <source>
        <dbReference type="ARBA" id="ARBA00022763"/>
    </source>
</evidence>
<dbReference type="GO" id="GO:0006281">
    <property type="term" value="P:DNA repair"/>
    <property type="evidence" value="ECO:0007669"/>
    <property type="project" value="UniProtKB-UniRule"/>
</dbReference>
<evidence type="ECO:0000256" key="9">
    <source>
        <dbReference type="ARBA" id="ARBA00023163"/>
    </source>
</evidence>
<dbReference type="GO" id="GO:0003677">
    <property type="term" value="F:DNA binding"/>
    <property type="evidence" value="ECO:0007669"/>
    <property type="project" value="UniProtKB-UniRule"/>
</dbReference>
<keyword evidence="7 12" id="KW-0805">Transcription regulation</keyword>
<dbReference type="AlphaFoldDB" id="A0A1F4UKR4"/>
<dbReference type="CDD" id="cd06529">
    <property type="entry name" value="S24_LexA-like"/>
    <property type="match status" value="1"/>
</dbReference>
<feature type="DNA-binding region" description="H-T-H motif" evidence="12">
    <location>
        <begin position="30"/>
        <end position="50"/>
    </location>
</feature>